<sequence>GKREEVEVVEIEANSSMTIRDSSEDDEEKRKKVVEEEEEILDLDFDDEDWVDWPVFDLNDERMERSSK</sequence>
<dbReference type="Proteomes" id="UP000789508">
    <property type="component" value="Unassembled WGS sequence"/>
</dbReference>
<organism evidence="1 2">
    <name type="scientific">Ambispora leptoticha</name>
    <dbReference type="NCBI Taxonomy" id="144679"/>
    <lineage>
        <taxon>Eukaryota</taxon>
        <taxon>Fungi</taxon>
        <taxon>Fungi incertae sedis</taxon>
        <taxon>Mucoromycota</taxon>
        <taxon>Glomeromycotina</taxon>
        <taxon>Glomeromycetes</taxon>
        <taxon>Archaeosporales</taxon>
        <taxon>Ambisporaceae</taxon>
        <taxon>Ambispora</taxon>
    </lineage>
</organism>
<comment type="caution">
    <text evidence="1">The sequence shown here is derived from an EMBL/GenBank/DDBJ whole genome shotgun (WGS) entry which is preliminary data.</text>
</comment>
<protein>
    <submittedName>
        <fullName evidence="1">4054_t:CDS:1</fullName>
    </submittedName>
</protein>
<evidence type="ECO:0000313" key="2">
    <source>
        <dbReference type="Proteomes" id="UP000789508"/>
    </source>
</evidence>
<accession>A0A9N9J4C2</accession>
<reference evidence="1" key="1">
    <citation type="submission" date="2021-06" db="EMBL/GenBank/DDBJ databases">
        <authorList>
            <person name="Kallberg Y."/>
            <person name="Tangrot J."/>
            <person name="Rosling A."/>
        </authorList>
    </citation>
    <scope>NUCLEOTIDE SEQUENCE</scope>
    <source>
        <strain evidence="1">FL130A</strain>
    </source>
</reference>
<feature type="non-terminal residue" evidence="1">
    <location>
        <position position="68"/>
    </location>
</feature>
<dbReference type="EMBL" id="CAJVPS010045212">
    <property type="protein sequence ID" value="CAG8758983.1"/>
    <property type="molecule type" value="Genomic_DNA"/>
</dbReference>
<gene>
    <name evidence="1" type="ORF">ALEPTO_LOCUS13594</name>
</gene>
<dbReference type="AlphaFoldDB" id="A0A9N9J4C2"/>
<feature type="non-terminal residue" evidence="1">
    <location>
        <position position="1"/>
    </location>
</feature>
<keyword evidence="2" id="KW-1185">Reference proteome</keyword>
<name>A0A9N9J4C2_9GLOM</name>
<proteinExistence type="predicted"/>
<evidence type="ECO:0000313" key="1">
    <source>
        <dbReference type="EMBL" id="CAG8758983.1"/>
    </source>
</evidence>